<protein>
    <recommendedName>
        <fullName evidence="2">Toxin VasX N-terminal region domain-containing protein</fullName>
    </recommendedName>
</protein>
<dbReference type="InterPro" id="IPR046864">
    <property type="entry name" value="VasX_N"/>
</dbReference>
<dbReference type="NCBIfam" id="NF041559">
    <property type="entry name" value="BTH_I2691_fam"/>
    <property type="match status" value="1"/>
</dbReference>
<gene>
    <name evidence="3" type="ORF">Xsto_00599</name>
</gene>
<dbReference type="CDD" id="cd20707">
    <property type="entry name" value="MIX_III"/>
    <property type="match status" value="1"/>
</dbReference>
<sequence length="907" mass="103607">MNTEIGCGFCQRNKGLPVFLARPAIMEKSDGLPRLHYRHYASFPVGDAGGARYTARILREGFLYVYYEKSNQWETYTISSKGHYYLHPEEGSSQQCLNSEQKTVCMNNGSKIARASFITLYIMPEEKENGIVWFAWSDAPWSEEMKKQHEDKEHRIKNMQSFNVDVWLTSGTHENVDFLSELKNTVAEYHNNFSKTILERECPITQESFDRVIKETSNPNSDYAYFKTKIDEKAGNIIVEANELNKKGIILFLSDPVGMVKEISLLCNYLVGDKFKSDQKYARGLALSSMLSGLKKNVCNDIRERIEKKDSSFEDMITDNAGNNRLLINIPGREDFLKKQKKIVLTENIKSLDERVESAWNDEYEIYIDRKKEKEFIDEYNNDLKLYIENTVSPMVDMHLKWLDSDVLRNKLLHHYDKKNNACSLLYVQAVNDCVYGMTDKKETIDYIVNKLEKEKISRDNFILRAIFRNDDVVINKLNIAVNGAFDYASLPWNKIFDGVTDTISKYFDTIDNLEVYLNTIVGAFTKLLNKGANDVPKLAVIGYGLSCGQAVGFFECKGKYKDLVHAFVNQSAKHLGMESRSNRSRLYTYADKIISKMNLDDVKMEQTGKIRVLSLFDPEIAKSLAPLPMDEKMKRLSKVFKSEKEIREELFEQQYKKQIVPRDEEYRGMVQDIQEYNKNESVQSKLKNWQFTGCSASLAFQTYALFATYDEIAKNFENRSKFFANLVGAVGTAADWTDRFLSQLKNQRLVVKLVGEGRLKVFSNGLKFAARVCAVAAIVSAAWDIYHAYEESQKENMDMGLIIAYGVSGLSTLGLTVAAVVSVSTTTLVATSVAWMLLGPVAIAVYTVALFSAAIYISIKKRQEVKEWLLSCMWRKIPEGEEGIPPIWATAEQEKKGFKDLMQLTS</sequence>
<dbReference type="EMBL" id="NJAJ01000005">
    <property type="protein sequence ID" value="PHM66947.1"/>
    <property type="molecule type" value="Genomic_DNA"/>
</dbReference>
<accession>A0A2D0KUP3</accession>
<comment type="caution">
    <text evidence="3">The sequence shown here is derived from an EMBL/GenBank/DDBJ whole genome shotgun (WGS) entry which is preliminary data.</text>
</comment>
<keyword evidence="1" id="KW-1133">Transmembrane helix</keyword>
<evidence type="ECO:0000256" key="1">
    <source>
        <dbReference type="SAM" id="Phobius"/>
    </source>
</evidence>
<keyword evidence="1" id="KW-0472">Membrane</keyword>
<feature type="transmembrane region" description="Helical" evidence="1">
    <location>
        <begin position="834"/>
        <end position="858"/>
    </location>
</feature>
<feature type="transmembrane region" description="Helical" evidence="1">
    <location>
        <begin position="802"/>
        <end position="822"/>
    </location>
</feature>
<organism evidence="3 4">
    <name type="scientific">Xenorhabdus stockiae</name>
    <dbReference type="NCBI Taxonomy" id="351614"/>
    <lineage>
        <taxon>Bacteria</taxon>
        <taxon>Pseudomonadati</taxon>
        <taxon>Pseudomonadota</taxon>
        <taxon>Gammaproteobacteria</taxon>
        <taxon>Enterobacterales</taxon>
        <taxon>Morganellaceae</taxon>
        <taxon>Xenorhabdus</taxon>
    </lineage>
</organism>
<keyword evidence="4" id="KW-1185">Reference proteome</keyword>
<proteinExistence type="predicted"/>
<feature type="transmembrane region" description="Helical" evidence="1">
    <location>
        <begin position="769"/>
        <end position="790"/>
    </location>
</feature>
<dbReference type="Pfam" id="PF20249">
    <property type="entry name" value="VasX_N"/>
    <property type="match status" value="1"/>
</dbReference>
<name>A0A2D0KUP3_9GAMM</name>
<dbReference type="Proteomes" id="UP000222366">
    <property type="component" value="Unassembled WGS sequence"/>
</dbReference>
<dbReference type="InterPro" id="IPR048126">
    <property type="entry name" value="Toxin_VasX"/>
</dbReference>
<evidence type="ECO:0000259" key="2">
    <source>
        <dbReference type="Pfam" id="PF20249"/>
    </source>
</evidence>
<dbReference type="AlphaFoldDB" id="A0A2D0KUP3"/>
<reference evidence="3 4" key="1">
    <citation type="journal article" date="2017" name="Nat. Microbiol.">
        <title>Natural product diversity associated with the nematode symbionts Photorhabdus and Xenorhabdus.</title>
        <authorList>
            <person name="Tobias N.J."/>
            <person name="Wolff H."/>
            <person name="Djahanschiri B."/>
            <person name="Grundmann F."/>
            <person name="Kronenwerth M."/>
            <person name="Shi Y.M."/>
            <person name="Simonyi S."/>
            <person name="Grun P."/>
            <person name="Shapiro-Ilan D."/>
            <person name="Pidot S.J."/>
            <person name="Stinear T.P."/>
            <person name="Ebersberger I."/>
            <person name="Bode H.B."/>
        </authorList>
    </citation>
    <scope>NUCLEOTIDE SEQUENCE [LARGE SCALE GENOMIC DNA]</scope>
    <source>
        <strain evidence="3 4">DSM 17904</strain>
    </source>
</reference>
<evidence type="ECO:0000313" key="4">
    <source>
        <dbReference type="Proteomes" id="UP000222366"/>
    </source>
</evidence>
<feature type="domain" description="Toxin VasX N-terminal region" evidence="2">
    <location>
        <begin position="7"/>
        <end position="167"/>
    </location>
</feature>
<dbReference type="RefSeq" id="WP_099124057.1">
    <property type="nucleotide sequence ID" value="NZ_CAWNRH010000126.1"/>
</dbReference>
<keyword evidence="1" id="KW-0812">Transmembrane</keyword>
<evidence type="ECO:0000313" key="3">
    <source>
        <dbReference type="EMBL" id="PHM66947.1"/>
    </source>
</evidence>